<evidence type="ECO:0000256" key="8">
    <source>
        <dbReference type="SAM" id="MobiDB-lite"/>
    </source>
</evidence>
<evidence type="ECO:0000313" key="11">
    <source>
        <dbReference type="Proteomes" id="UP000684084"/>
    </source>
</evidence>
<sequence>MSDITDIRQDHSCPSSSEEVPQSKKAKREPLKRCKVLSEDGKKCGAIYVNDGSTSNAINHLSSEHDITKDDRMKNKNQSTITSIVHTRKHKESRQRELRQFLTNWITEDLQPLYVVQSLSFRKLINELDPAFIIPDEKGIKRIIYKIL</sequence>
<feature type="compositionally biased region" description="Basic and acidic residues" evidence="8">
    <location>
        <begin position="1"/>
        <end position="11"/>
    </location>
</feature>
<dbReference type="GO" id="GO:0008270">
    <property type="term" value="F:zinc ion binding"/>
    <property type="evidence" value="ECO:0007669"/>
    <property type="project" value="UniProtKB-KW"/>
</dbReference>
<evidence type="ECO:0000256" key="3">
    <source>
        <dbReference type="ARBA" id="ARBA00022771"/>
    </source>
</evidence>
<dbReference type="AlphaFoldDB" id="A0A915YYC9"/>
<evidence type="ECO:0000256" key="7">
    <source>
        <dbReference type="ARBA" id="ARBA00023242"/>
    </source>
</evidence>
<keyword evidence="5" id="KW-0805">Transcription regulation</keyword>
<dbReference type="PANTHER" id="PTHR46481">
    <property type="entry name" value="ZINC FINGER BED DOMAIN-CONTAINING PROTEIN 4"/>
    <property type="match status" value="1"/>
</dbReference>
<organism evidence="10 11">
    <name type="scientific">Rhizophagus irregularis</name>
    <dbReference type="NCBI Taxonomy" id="588596"/>
    <lineage>
        <taxon>Eukaryota</taxon>
        <taxon>Fungi</taxon>
        <taxon>Fungi incertae sedis</taxon>
        <taxon>Mucoromycota</taxon>
        <taxon>Glomeromycotina</taxon>
        <taxon>Glomeromycetes</taxon>
        <taxon>Glomerales</taxon>
        <taxon>Glomeraceae</taxon>
        <taxon>Rhizophagus</taxon>
    </lineage>
</organism>
<dbReference type="OrthoDB" id="2386001at2759"/>
<dbReference type="InterPro" id="IPR003656">
    <property type="entry name" value="Znf_BED"/>
</dbReference>
<name>A0A915YYC9_9GLOM</name>
<accession>A0A915YYC9</accession>
<dbReference type="VEuPathDB" id="FungiDB:RhiirFUN_016409"/>
<dbReference type="Proteomes" id="UP000684084">
    <property type="component" value="Unassembled WGS sequence"/>
</dbReference>
<protein>
    <recommendedName>
        <fullName evidence="9">BED-type domain-containing protein</fullName>
    </recommendedName>
</protein>
<evidence type="ECO:0000256" key="5">
    <source>
        <dbReference type="ARBA" id="ARBA00023015"/>
    </source>
</evidence>
<evidence type="ECO:0000259" key="9">
    <source>
        <dbReference type="Pfam" id="PF02892"/>
    </source>
</evidence>
<proteinExistence type="predicted"/>
<evidence type="ECO:0000256" key="1">
    <source>
        <dbReference type="ARBA" id="ARBA00004123"/>
    </source>
</evidence>
<evidence type="ECO:0000256" key="2">
    <source>
        <dbReference type="ARBA" id="ARBA00022723"/>
    </source>
</evidence>
<feature type="domain" description="BED-type" evidence="9">
    <location>
        <begin position="43"/>
        <end position="65"/>
    </location>
</feature>
<keyword evidence="7" id="KW-0539">Nucleus</keyword>
<comment type="subcellular location">
    <subcellularLocation>
        <location evidence="1">Nucleus</location>
    </subcellularLocation>
</comment>
<reference evidence="10" key="1">
    <citation type="submission" date="2020-05" db="EMBL/GenBank/DDBJ databases">
        <authorList>
            <person name="Rincon C."/>
            <person name="Sanders R I."/>
            <person name="Robbins C."/>
            <person name="Chaturvedi A."/>
        </authorList>
    </citation>
    <scope>NUCLEOTIDE SEQUENCE</scope>
    <source>
        <strain evidence="10">CHB12</strain>
    </source>
</reference>
<dbReference type="GO" id="GO:0005634">
    <property type="term" value="C:nucleus"/>
    <property type="evidence" value="ECO:0007669"/>
    <property type="project" value="UniProtKB-SubCell"/>
</dbReference>
<evidence type="ECO:0000256" key="6">
    <source>
        <dbReference type="ARBA" id="ARBA00023163"/>
    </source>
</evidence>
<dbReference type="PANTHER" id="PTHR46481:SF10">
    <property type="entry name" value="ZINC FINGER BED DOMAIN-CONTAINING PROTEIN 39"/>
    <property type="match status" value="1"/>
</dbReference>
<feature type="region of interest" description="Disordered" evidence="8">
    <location>
        <begin position="1"/>
        <end position="31"/>
    </location>
</feature>
<keyword evidence="4" id="KW-0862">Zinc</keyword>
<dbReference type="InterPro" id="IPR052035">
    <property type="entry name" value="ZnF_BED_domain_contain"/>
</dbReference>
<keyword evidence="3" id="KW-0863">Zinc-finger</keyword>
<evidence type="ECO:0000256" key="4">
    <source>
        <dbReference type="ARBA" id="ARBA00022833"/>
    </source>
</evidence>
<gene>
    <name evidence="10" type="ORF">CHRIB12_LOCUS5299</name>
</gene>
<comment type="caution">
    <text evidence="10">The sequence shown here is derived from an EMBL/GenBank/DDBJ whole genome shotgun (WGS) entry which is preliminary data.</text>
</comment>
<dbReference type="EMBL" id="CAGKOT010000008">
    <property type="protein sequence ID" value="CAB5351861.1"/>
    <property type="molecule type" value="Genomic_DNA"/>
</dbReference>
<keyword evidence="2" id="KW-0479">Metal-binding</keyword>
<dbReference type="GO" id="GO:0003677">
    <property type="term" value="F:DNA binding"/>
    <property type="evidence" value="ECO:0007669"/>
    <property type="project" value="InterPro"/>
</dbReference>
<evidence type="ECO:0000313" key="10">
    <source>
        <dbReference type="EMBL" id="CAB5351861.1"/>
    </source>
</evidence>
<keyword evidence="6" id="KW-0804">Transcription</keyword>
<dbReference type="Pfam" id="PF02892">
    <property type="entry name" value="zf-BED"/>
    <property type="match status" value="1"/>
</dbReference>